<dbReference type="RefSeq" id="WP_345017766.1">
    <property type="nucleotide sequence ID" value="NZ_BAAAZY010000019.1"/>
</dbReference>
<comment type="caution">
    <text evidence="2">The sequence shown here is derived from an EMBL/GenBank/DDBJ whole genome shotgun (WGS) entry which is preliminary data.</text>
</comment>
<keyword evidence="3" id="KW-1185">Reference proteome</keyword>
<reference evidence="3" key="1">
    <citation type="journal article" date="2019" name="Int. J. Syst. Evol. Microbiol.">
        <title>The Global Catalogue of Microorganisms (GCM) 10K type strain sequencing project: providing services to taxonomists for standard genome sequencing and annotation.</title>
        <authorList>
            <consortium name="The Broad Institute Genomics Platform"/>
            <consortium name="The Broad Institute Genome Sequencing Center for Infectious Disease"/>
            <person name="Wu L."/>
            <person name="Ma J."/>
        </authorList>
    </citation>
    <scope>NUCLEOTIDE SEQUENCE [LARGE SCALE GENOMIC DNA]</scope>
    <source>
        <strain evidence="3">JCM 16925</strain>
    </source>
</reference>
<accession>A0ABP7VX48</accession>
<name>A0ABP7VX48_9ACTN</name>
<protein>
    <recommendedName>
        <fullName evidence="1">Outer membrane channel protein CpnT-like N-terminal domain-containing protein</fullName>
    </recommendedName>
</protein>
<gene>
    <name evidence="2" type="ORF">GCM10022233_62710</name>
</gene>
<evidence type="ECO:0000259" key="1">
    <source>
        <dbReference type="Pfam" id="PF25547"/>
    </source>
</evidence>
<evidence type="ECO:0000313" key="2">
    <source>
        <dbReference type="EMBL" id="GAA4075728.1"/>
    </source>
</evidence>
<proteinExistence type="predicted"/>
<evidence type="ECO:0000313" key="3">
    <source>
        <dbReference type="Proteomes" id="UP001499984"/>
    </source>
</evidence>
<organism evidence="2 3">
    <name type="scientific">Streptomyces shaanxiensis</name>
    <dbReference type="NCBI Taxonomy" id="653357"/>
    <lineage>
        <taxon>Bacteria</taxon>
        <taxon>Bacillati</taxon>
        <taxon>Actinomycetota</taxon>
        <taxon>Actinomycetes</taxon>
        <taxon>Kitasatosporales</taxon>
        <taxon>Streptomycetaceae</taxon>
        <taxon>Streptomyces</taxon>
    </lineage>
</organism>
<dbReference type="Proteomes" id="UP001499984">
    <property type="component" value="Unassembled WGS sequence"/>
</dbReference>
<dbReference type="Pfam" id="PF25547">
    <property type="entry name" value="WXG100_2"/>
    <property type="match status" value="1"/>
</dbReference>
<feature type="domain" description="Outer membrane channel protein CpnT-like N-terminal" evidence="1">
    <location>
        <begin position="24"/>
        <end position="160"/>
    </location>
</feature>
<dbReference type="EMBL" id="BAAAZY010000019">
    <property type="protein sequence ID" value="GAA4075728.1"/>
    <property type="molecule type" value="Genomic_DNA"/>
</dbReference>
<sequence>MTDFGSAEAEGETQLGVVLPDEAAWVLDLIGIEWPNVDEDDYRDMADGLRTFASQMREGKDATASVVREFLEGNEGIATAAFQQHWGKVSDVHLERLAEAAGLGAIALDGAAVAVAGAKVAAIVQLGILAAEIIAAQAAAPFTLGLSELGALGATQATRVIVRRLLKEAEQLLVEELMTVVTGPVFSALGNMAADLVIQVGANAVGLQDGYSPGKTLRAGGEGFSEGLDAAGGTFTGRGGGA</sequence>
<dbReference type="InterPro" id="IPR057746">
    <property type="entry name" value="CpnT-like_N"/>
</dbReference>